<dbReference type="AlphaFoldDB" id="A0A6C0HGY2"/>
<keyword evidence="4" id="KW-0804">Transcription</keyword>
<dbReference type="GO" id="GO:0003899">
    <property type="term" value="F:DNA-directed RNA polymerase activity"/>
    <property type="evidence" value="ECO:0007669"/>
    <property type="project" value="InterPro"/>
</dbReference>
<evidence type="ECO:0000256" key="3">
    <source>
        <dbReference type="ARBA" id="ARBA00022844"/>
    </source>
</evidence>
<sequence length="316" mass="36269">MLTVKKNTPFVLDVEFQNFPLTYINALRRILVGNYLPQVVLAGTEIVTNSTQMPHEMIRHRVSLLPVAVHPTDAETIKNALVSLVVIPTDKERLITTDDFTIEKGPSSLLMKDRDLNKPLLFMKVRKGEEIHLGCKLSLEKGSHVCTATYKFHTDPERLKVDREKFLTKEGADPREFDNFYYQKSYSVDEHGRPNWVDFQIESVGVIKSKELLGMANKYLRKLIDDWVSDALDNISRESEKHVYSVNMKKGDHTEGALLQEMIYHGGKTGFVSYDILHPLLKDMSVRWISDSPPEEVLKEVQKKIHEYSDIVEKAL</sequence>
<dbReference type="InterPro" id="IPR036603">
    <property type="entry name" value="RBP11-like"/>
</dbReference>
<keyword evidence="2" id="KW-0240">DNA-directed RNA polymerase</keyword>
<organism evidence="6">
    <name type="scientific">viral metagenome</name>
    <dbReference type="NCBI Taxonomy" id="1070528"/>
    <lineage>
        <taxon>unclassified sequences</taxon>
        <taxon>metagenomes</taxon>
        <taxon>organismal metagenomes</taxon>
    </lineage>
</organism>
<dbReference type="EMBL" id="MN739947">
    <property type="protein sequence ID" value="QHT79283.1"/>
    <property type="molecule type" value="Genomic_DNA"/>
</dbReference>
<dbReference type="GO" id="GO:0006351">
    <property type="term" value="P:DNA-templated transcription"/>
    <property type="evidence" value="ECO:0007669"/>
    <property type="project" value="InterPro"/>
</dbReference>
<dbReference type="SUPFAM" id="SSF55257">
    <property type="entry name" value="RBP11-like subunits of RNA polymerase"/>
    <property type="match status" value="2"/>
</dbReference>
<dbReference type="Gene3D" id="3.30.1360.10">
    <property type="entry name" value="RNA polymerase, RBP11-like subunit"/>
    <property type="match status" value="2"/>
</dbReference>
<evidence type="ECO:0000259" key="5">
    <source>
        <dbReference type="SMART" id="SM00662"/>
    </source>
</evidence>
<protein>
    <recommendedName>
        <fullName evidence="5">DNA-directed RNA polymerase RpoA/D/Rpb3-type domain-containing protein</fullName>
    </recommendedName>
</protein>
<evidence type="ECO:0000256" key="2">
    <source>
        <dbReference type="ARBA" id="ARBA00022478"/>
    </source>
</evidence>
<dbReference type="GO" id="GO:0046983">
    <property type="term" value="F:protein dimerization activity"/>
    <property type="evidence" value="ECO:0007669"/>
    <property type="project" value="InterPro"/>
</dbReference>
<dbReference type="Pfam" id="PF13656">
    <property type="entry name" value="RNA_pol_L_2"/>
    <property type="match status" value="1"/>
</dbReference>
<keyword evidence="3" id="KW-0946">Virion</keyword>
<feature type="domain" description="DNA-directed RNA polymerase RpoA/D/Rpb3-type" evidence="5">
    <location>
        <begin position="11"/>
        <end position="230"/>
    </location>
</feature>
<name>A0A6C0HGY2_9ZZZZ</name>
<evidence type="ECO:0000313" key="6">
    <source>
        <dbReference type="EMBL" id="QHT79283.1"/>
    </source>
</evidence>
<comment type="subcellular location">
    <subcellularLocation>
        <location evidence="1">Virion</location>
    </subcellularLocation>
</comment>
<reference evidence="6" key="1">
    <citation type="journal article" date="2020" name="Nature">
        <title>Giant virus diversity and host interactions through global metagenomics.</title>
        <authorList>
            <person name="Schulz F."/>
            <person name="Roux S."/>
            <person name="Paez-Espino D."/>
            <person name="Jungbluth S."/>
            <person name="Walsh D.A."/>
            <person name="Denef V.J."/>
            <person name="McMahon K.D."/>
            <person name="Konstantinidis K.T."/>
            <person name="Eloe-Fadrosh E.A."/>
            <person name="Kyrpides N.C."/>
            <person name="Woyke T."/>
        </authorList>
    </citation>
    <scope>NUCLEOTIDE SEQUENCE</scope>
    <source>
        <strain evidence="6">GVMAG-M-3300023179-99</strain>
    </source>
</reference>
<evidence type="ECO:0000256" key="4">
    <source>
        <dbReference type="ARBA" id="ARBA00023163"/>
    </source>
</evidence>
<dbReference type="Gene3D" id="2.170.120.12">
    <property type="entry name" value="DNA-directed RNA polymerase, insert domain"/>
    <property type="match status" value="1"/>
</dbReference>
<dbReference type="InterPro" id="IPR009025">
    <property type="entry name" value="RBP11-like_dimer"/>
</dbReference>
<proteinExistence type="predicted"/>
<accession>A0A6C0HGY2</accession>
<dbReference type="GO" id="GO:0000428">
    <property type="term" value="C:DNA-directed RNA polymerase complex"/>
    <property type="evidence" value="ECO:0007669"/>
    <property type="project" value="UniProtKB-KW"/>
</dbReference>
<evidence type="ECO:0000256" key="1">
    <source>
        <dbReference type="ARBA" id="ARBA00004328"/>
    </source>
</evidence>
<dbReference type="Pfam" id="PF01193">
    <property type="entry name" value="RNA_pol_L"/>
    <property type="match status" value="1"/>
</dbReference>
<dbReference type="SMART" id="SM00662">
    <property type="entry name" value="RPOLD"/>
    <property type="match status" value="1"/>
</dbReference>
<dbReference type="InterPro" id="IPR036643">
    <property type="entry name" value="RNApol_insert_sf"/>
</dbReference>
<dbReference type="InterPro" id="IPR011263">
    <property type="entry name" value="DNA-dir_RNA_pol_RpoA/D/Rpb3"/>
</dbReference>
<dbReference type="GO" id="GO:0044423">
    <property type="term" value="C:virion component"/>
    <property type="evidence" value="ECO:0007669"/>
    <property type="project" value="UniProtKB-KW"/>
</dbReference>